<accession>A0A8T0EB69</accession>
<proteinExistence type="predicted"/>
<name>A0A8T0EB69_ARGBR</name>
<keyword evidence="2" id="KW-1185">Reference proteome</keyword>
<comment type="caution">
    <text evidence="1">The sequence shown here is derived from an EMBL/GenBank/DDBJ whole genome shotgun (WGS) entry which is preliminary data.</text>
</comment>
<reference evidence="1" key="1">
    <citation type="journal article" date="2020" name="bioRxiv">
        <title>Chromosome-level reference genome of the European wasp spider Argiope bruennichi: a resource for studies on range expansion and evolutionary adaptation.</title>
        <authorList>
            <person name="Sheffer M.M."/>
            <person name="Hoppe A."/>
            <person name="Krehenwinkel H."/>
            <person name="Uhl G."/>
            <person name="Kuss A.W."/>
            <person name="Jensen L."/>
            <person name="Jensen C."/>
            <person name="Gillespie R.G."/>
            <person name="Hoff K.J."/>
            <person name="Prost S."/>
        </authorList>
    </citation>
    <scope>NUCLEOTIDE SEQUENCE</scope>
</reference>
<reference evidence="1" key="2">
    <citation type="submission" date="2020-06" db="EMBL/GenBank/DDBJ databases">
        <authorList>
            <person name="Sheffer M."/>
        </authorList>
    </citation>
    <scope>NUCLEOTIDE SEQUENCE</scope>
</reference>
<evidence type="ECO:0000313" key="2">
    <source>
        <dbReference type="Proteomes" id="UP000807504"/>
    </source>
</evidence>
<dbReference type="AlphaFoldDB" id="A0A8T0EB69"/>
<organism evidence="1 2">
    <name type="scientific">Argiope bruennichi</name>
    <name type="common">Wasp spider</name>
    <name type="synonym">Aranea bruennichi</name>
    <dbReference type="NCBI Taxonomy" id="94029"/>
    <lineage>
        <taxon>Eukaryota</taxon>
        <taxon>Metazoa</taxon>
        <taxon>Ecdysozoa</taxon>
        <taxon>Arthropoda</taxon>
        <taxon>Chelicerata</taxon>
        <taxon>Arachnida</taxon>
        <taxon>Araneae</taxon>
        <taxon>Araneomorphae</taxon>
        <taxon>Entelegynae</taxon>
        <taxon>Araneoidea</taxon>
        <taxon>Araneidae</taxon>
        <taxon>Argiope</taxon>
    </lineage>
</organism>
<dbReference type="EMBL" id="JABXBU010002228">
    <property type="protein sequence ID" value="KAF8770021.1"/>
    <property type="molecule type" value="Genomic_DNA"/>
</dbReference>
<dbReference type="Proteomes" id="UP000807504">
    <property type="component" value="Unassembled WGS sequence"/>
</dbReference>
<protein>
    <submittedName>
        <fullName evidence="1">Uncharacterized protein</fullName>
    </submittedName>
</protein>
<gene>
    <name evidence="1" type="ORF">HNY73_017596</name>
</gene>
<evidence type="ECO:0000313" key="1">
    <source>
        <dbReference type="EMBL" id="KAF8770021.1"/>
    </source>
</evidence>
<sequence length="92" mass="10284">MVNEMMLCTCALIVFSNSSLIRKFREKTRFPVSEIDSDLKSNVTIKNGFSLYLVKRDMATAKVSFQNLESLYTSSISPTAFGSEWCVDAGNV</sequence>